<comment type="caution">
    <text evidence="1">The sequence shown here is derived from an EMBL/GenBank/DDBJ whole genome shotgun (WGS) entry which is preliminary data.</text>
</comment>
<proteinExistence type="predicted"/>
<dbReference type="Gene3D" id="3.40.50.10150">
    <property type="entry name" value="B12-dependent dehydatase associated subunit"/>
    <property type="match status" value="1"/>
</dbReference>
<dbReference type="NCBIfam" id="NF011616">
    <property type="entry name" value="PRK15042.1"/>
    <property type="match status" value="1"/>
</dbReference>
<dbReference type="InterPro" id="IPR003208">
    <property type="entry name" value="Dehydtase/Dehydtase_re"/>
</dbReference>
<organism evidence="1 2">
    <name type="scientific">Sinanaerobacter chloroacetimidivorans</name>
    <dbReference type="NCBI Taxonomy" id="2818044"/>
    <lineage>
        <taxon>Bacteria</taxon>
        <taxon>Bacillati</taxon>
        <taxon>Bacillota</taxon>
        <taxon>Clostridia</taxon>
        <taxon>Peptostreptococcales</taxon>
        <taxon>Anaerovoracaceae</taxon>
        <taxon>Sinanaerobacter</taxon>
    </lineage>
</organism>
<keyword evidence="2" id="KW-1185">Reference proteome</keyword>
<reference evidence="1" key="1">
    <citation type="submission" date="2021-04" db="EMBL/GenBank/DDBJ databases">
        <title>Sinoanaerobacter chloroacetimidivorans sp. nov., an obligate anaerobic bacterium isolated from anaerobic sludge.</title>
        <authorList>
            <person name="Bao Y."/>
        </authorList>
    </citation>
    <scope>NUCLEOTIDE SEQUENCE</scope>
    <source>
        <strain evidence="1">BAD-6</strain>
    </source>
</reference>
<dbReference type="InterPro" id="IPR010254">
    <property type="entry name" value="B12-dep_deHydtase_bsu"/>
</dbReference>
<dbReference type="Pfam" id="PF02288">
    <property type="entry name" value="Dehydratase_MU"/>
    <property type="match status" value="1"/>
</dbReference>
<sequence>MQVNELGTAQAGTSADEVVIAVSPAFGTRIKKSIIDIGLDKILKELCAGIEEEGMKYRFVKVYHSTDLAIIASQGSRLSGSGICVGLQSRGTIVIHQRDLVPLDNLELFPQSPLYDEKIYRKIGKNAAKYAKGENPEPVEILNDYMVPSKYLVKSTLMHFKEGEMMDKTKKAMNVDIIF</sequence>
<dbReference type="EMBL" id="JAGSND010000014">
    <property type="protein sequence ID" value="MBR0599581.1"/>
    <property type="molecule type" value="Genomic_DNA"/>
</dbReference>
<dbReference type="Proteomes" id="UP000675664">
    <property type="component" value="Unassembled WGS sequence"/>
</dbReference>
<dbReference type="AlphaFoldDB" id="A0A8J7W5T4"/>
<evidence type="ECO:0000313" key="2">
    <source>
        <dbReference type="Proteomes" id="UP000675664"/>
    </source>
</evidence>
<accession>A0A8J7W5T4</accession>
<protein>
    <submittedName>
        <fullName evidence="1">Propanediol/glycerol family dehydratase medium subunit</fullName>
    </submittedName>
</protein>
<name>A0A8J7W5T4_9FIRM</name>
<evidence type="ECO:0000313" key="1">
    <source>
        <dbReference type="EMBL" id="MBR0599581.1"/>
    </source>
</evidence>
<reference evidence="1" key="2">
    <citation type="submission" date="2021-04" db="EMBL/GenBank/DDBJ databases">
        <authorList>
            <person name="Liu J."/>
        </authorList>
    </citation>
    <scope>NUCLEOTIDE SEQUENCE</scope>
    <source>
        <strain evidence="1">BAD-6</strain>
    </source>
</reference>
<dbReference type="SUPFAM" id="SSF52968">
    <property type="entry name" value="B12-dependent dehydatase associated subunit"/>
    <property type="match status" value="1"/>
</dbReference>
<gene>
    <name evidence="1" type="ORF">KCX82_16980</name>
</gene>